<dbReference type="InterPro" id="IPR029060">
    <property type="entry name" value="PIN-like_dom_sf"/>
</dbReference>
<organism evidence="6">
    <name type="scientific">Perkinsus marinus (strain ATCC 50983 / TXsc)</name>
    <dbReference type="NCBI Taxonomy" id="423536"/>
    <lineage>
        <taxon>Eukaryota</taxon>
        <taxon>Sar</taxon>
        <taxon>Alveolata</taxon>
        <taxon>Perkinsozoa</taxon>
        <taxon>Perkinsea</taxon>
        <taxon>Perkinsida</taxon>
        <taxon>Perkinsidae</taxon>
        <taxon>Perkinsus</taxon>
    </lineage>
</organism>
<evidence type="ECO:0000256" key="2">
    <source>
        <dbReference type="ARBA" id="ARBA00022517"/>
    </source>
</evidence>
<dbReference type="InterPro" id="IPR006984">
    <property type="entry name" value="Fcf1/UTP23"/>
</dbReference>
<reference evidence="5 6" key="1">
    <citation type="submission" date="2008-07" db="EMBL/GenBank/DDBJ databases">
        <authorList>
            <person name="El-Sayed N."/>
            <person name="Caler E."/>
            <person name="Inman J."/>
            <person name="Amedeo P."/>
            <person name="Hass B."/>
            <person name="Wortman J."/>
        </authorList>
    </citation>
    <scope>NUCLEOTIDE SEQUENCE [LARGE SCALE GENOMIC DNA]</scope>
    <source>
        <strain evidence="6">ATCC 50983 / TXsc</strain>
    </source>
</reference>
<evidence type="ECO:0000256" key="4">
    <source>
        <dbReference type="ARBA" id="ARBA00023242"/>
    </source>
</evidence>
<dbReference type="OrthoDB" id="76105at2759"/>
<dbReference type="Pfam" id="PF04900">
    <property type="entry name" value="Fcf1"/>
    <property type="match status" value="1"/>
</dbReference>
<proteinExistence type="predicted"/>
<keyword evidence="4" id="KW-0539">Nucleus</keyword>
<dbReference type="RefSeq" id="XP_002764654.1">
    <property type="nucleotide sequence ID" value="XM_002764608.1"/>
</dbReference>
<dbReference type="Proteomes" id="UP000007800">
    <property type="component" value="Unassembled WGS sequence"/>
</dbReference>
<dbReference type="GO" id="GO:0032040">
    <property type="term" value="C:small-subunit processome"/>
    <property type="evidence" value="ECO:0007669"/>
    <property type="project" value="InterPro"/>
</dbReference>
<gene>
    <name evidence="5" type="ORF">Pmar_PMAR000493</name>
</gene>
<comment type="subcellular location">
    <subcellularLocation>
        <location evidence="1">Nucleus</location>
        <location evidence="1">Nucleolus</location>
    </subcellularLocation>
</comment>
<sequence length="53" mass="6210">LALRLAKDPRFTRLTCDHHTGTCADDCLVTRVQQHGCYIVTTNDRDLRRRLRK</sequence>
<feature type="non-terminal residue" evidence="5">
    <location>
        <position position="53"/>
    </location>
</feature>
<evidence type="ECO:0000256" key="3">
    <source>
        <dbReference type="ARBA" id="ARBA00022552"/>
    </source>
</evidence>
<name>C5M0X1_PERM5</name>
<dbReference type="PANTHER" id="PTHR12416">
    <property type="entry name" value="RRNA-PROCESSING PROTEIN UTP23 HOMOLOG"/>
    <property type="match status" value="1"/>
</dbReference>
<feature type="non-terminal residue" evidence="5">
    <location>
        <position position="1"/>
    </location>
</feature>
<keyword evidence="2" id="KW-0690">Ribosome biogenesis</keyword>
<dbReference type="GeneID" id="9054853"/>
<evidence type="ECO:0000313" key="5">
    <source>
        <dbReference type="EMBL" id="EEQ97371.1"/>
    </source>
</evidence>
<dbReference type="AlphaFoldDB" id="C5M0X1"/>
<dbReference type="GO" id="GO:0006364">
    <property type="term" value="P:rRNA processing"/>
    <property type="evidence" value="ECO:0007669"/>
    <property type="project" value="UniProtKB-KW"/>
</dbReference>
<accession>C5M0X1</accession>
<keyword evidence="6" id="KW-1185">Reference proteome</keyword>
<dbReference type="SUPFAM" id="SSF88723">
    <property type="entry name" value="PIN domain-like"/>
    <property type="match status" value="1"/>
</dbReference>
<dbReference type="EMBL" id="GG687171">
    <property type="protein sequence ID" value="EEQ97371.1"/>
    <property type="molecule type" value="Genomic_DNA"/>
</dbReference>
<keyword evidence="3" id="KW-0698">rRNA processing</keyword>
<dbReference type="InParanoid" id="C5M0X1"/>
<evidence type="ECO:0000313" key="6">
    <source>
        <dbReference type="Proteomes" id="UP000007800"/>
    </source>
</evidence>
<protein>
    <submittedName>
        <fullName evidence="5">Uncharacterized protein</fullName>
    </submittedName>
</protein>
<evidence type="ECO:0000256" key="1">
    <source>
        <dbReference type="ARBA" id="ARBA00004604"/>
    </source>
</evidence>
<dbReference type="Gene3D" id="3.40.50.1010">
    <property type="entry name" value="5'-nuclease"/>
    <property type="match status" value="1"/>
</dbReference>